<accession>A0A183Q7P0</accession>
<keyword evidence="2" id="KW-1185">Reference proteome</keyword>
<gene>
    <name evidence="1" type="ORF">SMTD_LOCUS22628</name>
</gene>
<evidence type="ECO:0000313" key="1">
    <source>
        <dbReference type="EMBL" id="VDP87827.1"/>
    </source>
</evidence>
<name>A0A183Q7P0_9TREM</name>
<organism evidence="1 2">
    <name type="scientific">Schistosoma mattheei</name>
    <dbReference type="NCBI Taxonomy" id="31246"/>
    <lineage>
        <taxon>Eukaryota</taxon>
        <taxon>Metazoa</taxon>
        <taxon>Spiralia</taxon>
        <taxon>Lophotrochozoa</taxon>
        <taxon>Platyhelminthes</taxon>
        <taxon>Trematoda</taxon>
        <taxon>Digenea</taxon>
        <taxon>Strigeidida</taxon>
        <taxon>Schistosomatoidea</taxon>
        <taxon>Schistosomatidae</taxon>
        <taxon>Schistosoma</taxon>
    </lineage>
</organism>
<evidence type="ECO:0000313" key="2">
    <source>
        <dbReference type="Proteomes" id="UP000269396"/>
    </source>
</evidence>
<dbReference type="Proteomes" id="UP000269396">
    <property type="component" value="Unassembled WGS sequence"/>
</dbReference>
<dbReference type="AlphaFoldDB" id="A0A183Q7P0"/>
<dbReference type="EMBL" id="UZAL01052720">
    <property type="protein sequence ID" value="VDP87827.1"/>
    <property type="molecule type" value="Genomic_DNA"/>
</dbReference>
<sequence length="32" mass="3781">MYNVLKLLSMCKSLVFNCLKRTLKRCFKTALN</sequence>
<protein>
    <submittedName>
        <fullName evidence="1">Uncharacterized protein</fullName>
    </submittedName>
</protein>
<proteinExistence type="predicted"/>
<reference evidence="1 2" key="1">
    <citation type="submission" date="2018-11" db="EMBL/GenBank/DDBJ databases">
        <authorList>
            <consortium name="Pathogen Informatics"/>
        </authorList>
    </citation>
    <scope>NUCLEOTIDE SEQUENCE [LARGE SCALE GENOMIC DNA]</scope>
    <source>
        <strain>Denwood</strain>
        <strain evidence="2">Zambia</strain>
    </source>
</reference>